<dbReference type="SUPFAM" id="SSF52833">
    <property type="entry name" value="Thioredoxin-like"/>
    <property type="match status" value="1"/>
</dbReference>
<organism evidence="7 8">
    <name type="scientific">Sinomicrobium oceani</name>
    <dbReference type="NCBI Taxonomy" id="1150368"/>
    <lineage>
        <taxon>Bacteria</taxon>
        <taxon>Pseudomonadati</taxon>
        <taxon>Bacteroidota</taxon>
        <taxon>Flavobacteriia</taxon>
        <taxon>Flavobacteriales</taxon>
        <taxon>Flavobacteriaceae</taxon>
        <taxon>Sinomicrobium</taxon>
    </lineage>
</organism>
<dbReference type="EMBL" id="FPJE01000006">
    <property type="protein sequence ID" value="SFW38266.1"/>
    <property type="molecule type" value="Genomic_DNA"/>
</dbReference>
<evidence type="ECO:0000313" key="7">
    <source>
        <dbReference type="EMBL" id="SFW38266.1"/>
    </source>
</evidence>
<evidence type="ECO:0000313" key="8">
    <source>
        <dbReference type="Proteomes" id="UP000182248"/>
    </source>
</evidence>
<dbReference type="PANTHER" id="PTHR12151">
    <property type="entry name" value="ELECTRON TRANSPORT PROTIN SCO1/SENC FAMILY MEMBER"/>
    <property type="match status" value="1"/>
</dbReference>
<dbReference type="PANTHER" id="PTHR12151:SF25">
    <property type="entry name" value="LINALOOL DEHYDRATASE_ISOMERASE DOMAIN-CONTAINING PROTEIN"/>
    <property type="match status" value="1"/>
</dbReference>
<dbReference type="InterPro" id="IPR036249">
    <property type="entry name" value="Thioredoxin-like_sf"/>
</dbReference>
<protein>
    <submittedName>
        <fullName evidence="7">Protein SCO1/2</fullName>
    </submittedName>
</protein>
<reference evidence="7 8" key="1">
    <citation type="submission" date="2016-11" db="EMBL/GenBank/DDBJ databases">
        <authorList>
            <person name="Jaros S."/>
            <person name="Januszkiewicz K."/>
            <person name="Wedrychowicz H."/>
        </authorList>
    </citation>
    <scope>NUCLEOTIDE SEQUENCE [LARGE SCALE GENOMIC DNA]</scope>
    <source>
        <strain evidence="7 8">CGMCC 1.12145</strain>
    </source>
</reference>
<proteinExistence type="inferred from homology"/>
<keyword evidence="5" id="KW-1133">Transmembrane helix</keyword>
<evidence type="ECO:0000256" key="1">
    <source>
        <dbReference type="ARBA" id="ARBA00010996"/>
    </source>
</evidence>
<dbReference type="RefSeq" id="WP_072316656.1">
    <property type="nucleotide sequence ID" value="NZ_FPJE01000006.1"/>
</dbReference>
<evidence type="ECO:0000256" key="4">
    <source>
        <dbReference type="PIRSR" id="PIRSR603782-2"/>
    </source>
</evidence>
<feature type="domain" description="Thioredoxin" evidence="6">
    <location>
        <begin position="54"/>
        <end position="221"/>
    </location>
</feature>
<dbReference type="AlphaFoldDB" id="A0A1K1NRX3"/>
<keyword evidence="5" id="KW-0472">Membrane</keyword>
<keyword evidence="8" id="KW-1185">Reference proteome</keyword>
<feature type="binding site" evidence="3">
    <location>
        <position position="96"/>
    </location>
    <ligand>
        <name>Cu cation</name>
        <dbReference type="ChEBI" id="CHEBI:23378"/>
    </ligand>
</feature>
<dbReference type="CDD" id="cd02968">
    <property type="entry name" value="SCO"/>
    <property type="match status" value="1"/>
</dbReference>
<dbReference type="InterPro" id="IPR003782">
    <property type="entry name" value="SCO1/SenC"/>
</dbReference>
<accession>A0A1K1NRX3</accession>
<gene>
    <name evidence="7" type="ORF">SAMN02927921_01420</name>
</gene>
<keyword evidence="3" id="KW-0479">Metal-binding</keyword>
<dbReference type="GO" id="GO:0046872">
    <property type="term" value="F:metal ion binding"/>
    <property type="evidence" value="ECO:0007669"/>
    <property type="project" value="UniProtKB-KW"/>
</dbReference>
<name>A0A1K1NRX3_9FLAO</name>
<dbReference type="STRING" id="1150368.SAMN02927921_01420"/>
<dbReference type="InterPro" id="IPR013766">
    <property type="entry name" value="Thioredoxin_domain"/>
</dbReference>
<keyword evidence="2 3" id="KW-0186">Copper</keyword>
<evidence type="ECO:0000256" key="2">
    <source>
        <dbReference type="ARBA" id="ARBA00023008"/>
    </source>
</evidence>
<feature type="transmembrane region" description="Helical" evidence="5">
    <location>
        <begin position="6"/>
        <end position="26"/>
    </location>
</feature>
<dbReference type="Pfam" id="PF02630">
    <property type="entry name" value="SCO1-SenC"/>
    <property type="match status" value="1"/>
</dbReference>
<dbReference type="PROSITE" id="PS51352">
    <property type="entry name" value="THIOREDOXIN_2"/>
    <property type="match status" value="1"/>
</dbReference>
<evidence type="ECO:0000256" key="3">
    <source>
        <dbReference type="PIRSR" id="PIRSR603782-1"/>
    </source>
</evidence>
<evidence type="ECO:0000259" key="6">
    <source>
        <dbReference type="PROSITE" id="PS51352"/>
    </source>
</evidence>
<dbReference type="Gene3D" id="3.40.30.10">
    <property type="entry name" value="Glutaredoxin"/>
    <property type="match status" value="1"/>
</dbReference>
<evidence type="ECO:0000256" key="5">
    <source>
        <dbReference type="SAM" id="Phobius"/>
    </source>
</evidence>
<feature type="binding site" evidence="3">
    <location>
        <position position="92"/>
    </location>
    <ligand>
        <name>Cu cation</name>
        <dbReference type="ChEBI" id="CHEBI:23378"/>
    </ligand>
</feature>
<keyword evidence="5" id="KW-0812">Transmembrane</keyword>
<comment type="similarity">
    <text evidence="1">Belongs to the SCO1/2 family.</text>
</comment>
<feature type="binding site" evidence="3">
    <location>
        <position position="181"/>
    </location>
    <ligand>
        <name>Cu cation</name>
        <dbReference type="ChEBI" id="CHEBI:23378"/>
    </ligand>
</feature>
<keyword evidence="4" id="KW-1015">Disulfide bond</keyword>
<dbReference type="Proteomes" id="UP000182248">
    <property type="component" value="Unassembled WGS sequence"/>
</dbReference>
<sequence length="229" mass="25758">MKGNYTYVWVSLVILVFGIIFIPKIIDRVKDGKVVDGDRHKIGEQHKDIGKEELVAIGEVPQFSFTDQNNQKISNKDYKGKVYLVEFFFTTCPTICPVMNQNMVKIQEAFKDNSDFGIASISINPENDTPEVLKAYAEKHGATHPNWHFLTGDQDAIYRLANNGFNMYAGVNPEVKGGFEHSGMFALVDQDGNIRSRLDTFGNPLVYYDGLEQQGIDMLKEDIAILLGI</sequence>
<feature type="disulfide bond" description="Redox-active" evidence="4">
    <location>
        <begin position="92"/>
        <end position="96"/>
    </location>
</feature>
<dbReference type="OrthoDB" id="9811998at2"/>